<dbReference type="PROSITE" id="PS50889">
    <property type="entry name" value="S4"/>
    <property type="match status" value="1"/>
</dbReference>
<dbReference type="SUPFAM" id="SSF55174">
    <property type="entry name" value="Alpha-L RNA-binding motif"/>
    <property type="match status" value="1"/>
</dbReference>
<dbReference type="STRING" id="1236220.SAMN04488112_12411"/>
<protein>
    <submittedName>
        <fullName evidence="2">S4 domain protein YaaA</fullName>
    </submittedName>
</protein>
<keyword evidence="3" id="KW-1185">Reference proteome</keyword>
<sequence length="72" mass="8182">MKKVPIDTAYIPLGQLLKKLQLLDTGGQAKLFLAEYQVLVNGVPEKRRGRKIYPQDEVEIEGFGTVRPVREE</sequence>
<dbReference type="NCBIfam" id="TIGR02988">
    <property type="entry name" value="YaaA_near_RecF"/>
    <property type="match status" value="1"/>
</dbReference>
<dbReference type="OrthoDB" id="9811532at2"/>
<dbReference type="Pfam" id="PF13275">
    <property type="entry name" value="S4_2"/>
    <property type="match status" value="1"/>
</dbReference>
<dbReference type="GO" id="GO:0003723">
    <property type="term" value="F:RNA binding"/>
    <property type="evidence" value="ECO:0007669"/>
    <property type="project" value="UniProtKB-KW"/>
</dbReference>
<gene>
    <name evidence="2" type="ORF">SAMN04488112_12411</name>
</gene>
<accession>A0A1G6QW85</accession>
<evidence type="ECO:0000313" key="2">
    <source>
        <dbReference type="EMBL" id="SDC95936.1"/>
    </source>
</evidence>
<dbReference type="Gene3D" id="3.10.290.10">
    <property type="entry name" value="RNA-binding S4 domain"/>
    <property type="match status" value="1"/>
</dbReference>
<dbReference type="AlphaFoldDB" id="A0A1G6QW85"/>
<dbReference type="InterPro" id="IPR036986">
    <property type="entry name" value="S4_RNA-bd_sf"/>
</dbReference>
<keyword evidence="1" id="KW-0694">RNA-binding</keyword>
<proteinExistence type="predicted"/>
<dbReference type="InterPro" id="IPR014330">
    <property type="entry name" value="RNA-bd_S4-rel_YaaA"/>
</dbReference>
<dbReference type="EMBL" id="FMZA01000024">
    <property type="protein sequence ID" value="SDC95936.1"/>
    <property type="molecule type" value="Genomic_DNA"/>
</dbReference>
<organism evidence="2 3">
    <name type="scientific">Melghirimyces thermohalophilus</name>
    <dbReference type="NCBI Taxonomy" id="1236220"/>
    <lineage>
        <taxon>Bacteria</taxon>
        <taxon>Bacillati</taxon>
        <taxon>Bacillota</taxon>
        <taxon>Bacilli</taxon>
        <taxon>Bacillales</taxon>
        <taxon>Thermoactinomycetaceae</taxon>
        <taxon>Melghirimyces</taxon>
    </lineage>
</organism>
<dbReference type="Proteomes" id="UP000199387">
    <property type="component" value="Unassembled WGS sequence"/>
</dbReference>
<evidence type="ECO:0000313" key="3">
    <source>
        <dbReference type="Proteomes" id="UP000199387"/>
    </source>
</evidence>
<reference evidence="3" key="1">
    <citation type="submission" date="2016-10" db="EMBL/GenBank/DDBJ databases">
        <authorList>
            <person name="Varghese N."/>
            <person name="Submissions S."/>
        </authorList>
    </citation>
    <scope>NUCLEOTIDE SEQUENCE [LARGE SCALE GENOMIC DNA]</scope>
    <source>
        <strain evidence="3">DSM 45514</strain>
    </source>
</reference>
<evidence type="ECO:0000256" key="1">
    <source>
        <dbReference type="PROSITE-ProRule" id="PRU00182"/>
    </source>
</evidence>
<name>A0A1G6QW85_9BACL</name>